<dbReference type="EMBL" id="JADKPN010000015">
    <property type="protein sequence ID" value="MBF4765402.1"/>
    <property type="molecule type" value="Genomic_DNA"/>
</dbReference>
<dbReference type="Proteomes" id="UP000640489">
    <property type="component" value="Unassembled WGS sequence"/>
</dbReference>
<dbReference type="RefSeq" id="WP_194708582.1">
    <property type="nucleotide sequence ID" value="NZ_JADKPN010000015.1"/>
</dbReference>
<dbReference type="AlphaFoldDB" id="A0A930YFY6"/>
<evidence type="ECO:0000313" key="1">
    <source>
        <dbReference type="EMBL" id="MBF4765402.1"/>
    </source>
</evidence>
<proteinExistence type="predicted"/>
<protein>
    <submittedName>
        <fullName evidence="1">Uncharacterized protein</fullName>
    </submittedName>
</protein>
<accession>A0A930YFY6</accession>
<organism evidence="1 2">
    <name type="scientific">Nocardioides islandensis</name>
    <dbReference type="NCBI Taxonomy" id="433663"/>
    <lineage>
        <taxon>Bacteria</taxon>
        <taxon>Bacillati</taxon>
        <taxon>Actinomycetota</taxon>
        <taxon>Actinomycetes</taxon>
        <taxon>Propionibacteriales</taxon>
        <taxon>Nocardioidaceae</taxon>
        <taxon>Nocardioides</taxon>
    </lineage>
</organism>
<reference evidence="1" key="1">
    <citation type="submission" date="2020-11" db="EMBL/GenBank/DDBJ databases">
        <title>Nocardioides sp. nov., isolated from Soil of Cynanchum wilfordii Hemsley rhizosphere.</title>
        <authorList>
            <person name="Lee J.-S."/>
            <person name="Suh M.K."/>
            <person name="Kim J.-S."/>
        </authorList>
    </citation>
    <scope>NUCLEOTIDE SEQUENCE</scope>
    <source>
        <strain evidence="1">KCTC 19275</strain>
    </source>
</reference>
<name>A0A930YFY6_9ACTN</name>
<gene>
    <name evidence="1" type="ORF">ISU07_19910</name>
</gene>
<keyword evidence="2" id="KW-1185">Reference proteome</keyword>
<sequence length="135" mass="13401">MSALVTAGTALAGPDGTAALVCGDPTSTEAVSAALVTRGCRLLENGATVDPGTLEVSGAEVVLLVVLTPQPDGTAVRPMSAGEAAYAVGSRATGLSEVDGGPLPALARFGRRVRGFALSSADPDAAAREVLRLWA</sequence>
<comment type="caution">
    <text evidence="1">The sequence shown here is derived from an EMBL/GenBank/DDBJ whole genome shotgun (WGS) entry which is preliminary data.</text>
</comment>
<evidence type="ECO:0000313" key="2">
    <source>
        <dbReference type="Proteomes" id="UP000640489"/>
    </source>
</evidence>